<dbReference type="InterPro" id="IPR027417">
    <property type="entry name" value="P-loop_NTPase"/>
</dbReference>
<dbReference type="SUPFAM" id="SSF52540">
    <property type="entry name" value="P-loop containing nucleoside triphosphate hydrolases"/>
    <property type="match status" value="2"/>
</dbReference>
<dbReference type="AlphaFoldDB" id="B1I0Y4"/>
<keyword evidence="2" id="KW-1185">Reference proteome</keyword>
<proteinExistence type="predicted"/>
<evidence type="ECO:0000313" key="1">
    <source>
        <dbReference type="EMBL" id="ACA58707.1"/>
    </source>
</evidence>
<accession>B1I0Y4</accession>
<dbReference type="STRING" id="477974.Daud_0139"/>
<dbReference type="HOGENOM" id="CLU_063820_0_0_9"/>
<dbReference type="RefSeq" id="WP_012301301.1">
    <property type="nucleotide sequence ID" value="NC_010424.1"/>
</dbReference>
<dbReference type="KEGG" id="dau:Daud_0139"/>
<name>B1I0Y4_DESAP</name>
<gene>
    <name evidence="1" type="ordered locus">Daud_0139</name>
</gene>
<dbReference type="EMBL" id="CP000860">
    <property type="protein sequence ID" value="ACA58707.1"/>
    <property type="molecule type" value="Genomic_DNA"/>
</dbReference>
<dbReference type="OrthoDB" id="9781752at2"/>
<dbReference type="eggNOG" id="COG1674">
    <property type="taxonomic scope" value="Bacteria"/>
</dbReference>
<organism evidence="1 2">
    <name type="scientific">Desulforudis audaxviator (strain MP104C)</name>
    <dbReference type="NCBI Taxonomy" id="477974"/>
    <lineage>
        <taxon>Bacteria</taxon>
        <taxon>Bacillati</taxon>
        <taxon>Bacillota</taxon>
        <taxon>Clostridia</taxon>
        <taxon>Thermoanaerobacterales</taxon>
        <taxon>Candidatus Desulforudaceae</taxon>
        <taxon>Candidatus Desulforudis</taxon>
    </lineage>
</organism>
<sequence length="384" mass="42453">MGTGRIKHVFPGGNTSLGFFSYYDHLTPPDATRVFILKGGPGVGKSSFMRKIGEEMRSRGFDIEHHHCSSDNDSLDGVVIPAAGVALLDGTAPHVVDPVNPGAVSEIIHLGDYWNEAKLRAAREQILAVNRRLGRLFATAYSQLAEAKVIRDEMESYVTESMRFAPVNQLTADLTREILGERPGRYEAEPWARHLFRSAVSPDGVVHHIGSLLTEVKQLYLLKGRPGSGRSTLVEAVARAAHARGLDTEVYHCALEPHRADLVVIPAVRAAVLKDVEEVAFQPGTVPGLRVAAYDLDVFLDRSRLAQYEVELMSAGQRFTAALNRAVWYIGEAKKTHDQLETFYIPAMDFTAVDRRRDEVLKRILAYASEAGQEQQQILTKVLS</sequence>
<reference evidence="2" key="1">
    <citation type="submission" date="2007-10" db="EMBL/GenBank/DDBJ databases">
        <title>Complete sequence of chromosome of Desulforudis audaxviator MP104C.</title>
        <authorList>
            <person name="Copeland A."/>
            <person name="Lucas S."/>
            <person name="Lapidus A."/>
            <person name="Barry K."/>
            <person name="Glavina del Rio T."/>
            <person name="Dalin E."/>
            <person name="Tice H."/>
            <person name="Bruce D."/>
            <person name="Pitluck S."/>
            <person name="Lowry S.R."/>
            <person name="Larimer F."/>
            <person name="Land M.L."/>
            <person name="Hauser L."/>
            <person name="Kyrpides N."/>
            <person name="Ivanova N.N."/>
            <person name="Richardson P."/>
        </authorList>
    </citation>
    <scope>NUCLEOTIDE SEQUENCE [LARGE SCALE GENOMIC DNA]</scope>
    <source>
        <strain evidence="2">MP104C</strain>
    </source>
</reference>
<protein>
    <submittedName>
        <fullName evidence="1">ATPase</fullName>
    </submittedName>
</protein>
<evidence type="ECO:0000313" key="2">
    <source>
        <dbReference type="Proteomes" id="UP000008544"/>
    </source>
</evidence>
<dbReference type="Proteomes" id="UP000008544">
    <property type="component" value="Chromosome"/>
</dbReference>
<reference evidence="1 2" key="2">
    <citation type="journal article" date="2008" name="Science">
        <title>Environmental genomics reveals a single-species ecosystem deep within Earth.</title>
        <authorList>
            <person name="Chivian D."/>
            <person name="Brodie E.L."/>
            <person name="Alm E.J."/>
            <person name="Culley D.E."/>
            <person name="Dehal P.S."/>
            <person name="Desantis T.Z."/>
            <person name="Gihring T.M."/>
            <person name="Lapidus A."/>
            <person name="Lin L.H."/>
            <person name="Lowry S.R."/>
            <person name="Moser D.P."/>
            <person name="Richardson P.M."/>
            <person name="Southam G."/>
            <person name="Wanger G."/>
            <person name="Pratt L.M."/>
            <person name="Andersen G.L."/>
            <person name="Hazen T.C."/>
            <person name="Brockman F.J."/>
            <person name="Arkin A.P."/>
            <person name="Onstott T.C."/>
        </authorList>
    </citation>
    <scope>NUCLEOTIDE SEQUENCE [LARGE SCALE GENOMIC DNA]</scope>
    <source>
        <strain evidence="1 2">MP104C</strain>
    </source>
</reference>